<dbReference type="GO" id="GO:0000502">
    <property type="term" value="C:proteasome complex"/>
    <property type="evidence" value="ECO:0007669"/>
    <property type="project" value="UniProtKB-KW"/>
</dbReference>
<dbReference type="Pfam" id="PF18265">
    <property type="entry name" value="Nas2_N"/>
    <property type="match status" value="1"/>
</dbReference>
<dbReference type="InterPro" id="IPR036034">
    <property type="entry name" value="PDZ_sf"/>
</dbReference>
<evidence type="ECO:0000256" key="1">
    <source>
        <dbReference type="ARBA" id="ARBA00014937"/>
    </source>
</evidence>
<feature type="coiled-coil region" evidence="4">
    <location>
        <begin position="15"/>
        <end position="42"/>
    </location>
</feature>
<feature type="non-terminal residue" evidence="6">
    <location>
        <position position="1"/>
    </location>
</feature>
<evidence type="ECO:0000256" key="4">
    <source>
        <dbReference type="SAM" id="Coils"/>
    </source>
</evidence>
<dbReference type="AlphaFoldDB" id="A0A0X3P9Y3"/>
<dbReference type="Gene3D" id="6.10.140.1710">
    <property type="match status" value="1"/>
</dbReference>
<gene>
    <name evidence="6" type="primary">PSMD9</name>
    <name evidence="6" type="ORF">TR88103</name>
</gene>
<dbReference type="EMBL" id="GEEE01018333">
    <property type="protein sequence ID" value="JAP44892.1"/>
    <property type="molecule type" value="Transcribed_RNA"/>
</dbReference>
<dbReference type="GO" id="GO:0005737">
    <property type="term" value="C:cytoplasm"/>
    <property type="evidence" value="ECO:0007669"/>
    <property type="project" value="TreeGrafter"/>
</dbReference>
<dbReference type="InterPro" id="IPR035269">
    <property type="entry name" value="PSMD9"/>
</dbReference>
<organism evidence="6">
    <name type="scientific">Schistocephalus solidus</name>
    <name type="common">Tapeworm</name>
    <dbReference type="NCBI Taxonomy" id="70667"/>
    <lineage>
        <taxon>Eukaryota</taxon>
        <taxon>Metazoa</taxon>
        <taxon>Spiralia</taxon>
        <taxon>Lophotrochozoa</taxon>
        <taxon>Platyhelminthes</taxon>
        <taxon>Cestoda</taxon>
        <taxon>Eucestoda</taxon>
        <taxon>Diphyllobothriidea</taxon>
        <taxon>Diphyllobothriidae</taxon>
        <taxon>Schistocephalus</taxon>
    </lineage>
</organism>
<evidence type="ECO:0000313" key="6">
    <source>
        <dbReference type="EMBL" id="JAP44892.1"/>
    </source>
</evidence>
<dbReference type="SMART" id="SM00228">
    <property type="entry name" value="PDZ"/>
    <property type="match status" value="1"/>
</dbReference>
<keyword evidence="4" id="KW-0175">Coiled coil</keyword>
<keyword evidence="2" id="KW-0143">Chaperone</keyword>
<dbReference type="InterPro" id="IPR001478">
    <property type="entry name" value="PDZ"/>
</dbReference>
<protein>
    <recommendedName>
        <fullName evidence="1">26S proteasome non-ATPase regulatory subunit 9</fullName>
    </recommendedName>
    <alternativeName>
        <fullName evidence="3">26S proteasome regulatory subunit p27</fullName>
    </alternativeName>
</protein>
<dbReference type="SUPFAM" id="SSF50156">
    <property type="entry name" value="PDZ domain-like"/>
    <property type="match status" value="1"/>
</dbReference>
<evidence type="ECO:0000256" key="3">
    <source>
        <dbReference type="ARBA" id="ARBA00030007"/>
    </source>
</evidence>
<dbReference type="PANTHER" id="PTHR12651:SF1">
    <property type="entry name" value="26S PROTEASOME NON-ATPASE REGULATORY SUBUNIT 9"/>
    <property type="match status" value="1"/>
</dbReference>
<accession>A0A0X3P9Y3</accession>
<dbReference type="GO" id="GO:0005634">
    <property type="term" value="C:nucleus"/>
    <property type="evidence" value="ECO:0007669"/>
    <property type="project" value="TreeGrafter"/>
</dbReference>
<evidence type="ECO:0000256" key="2">
    <source>
        <dbReference type="ARBA" id="ARBA00023186"/>
    </source>
</evidence>
<dbReference type="PANTHER" id="PTHR12651">
    <property type="entry name" value="26S PROTEASOME NON-ATPASE REGULATORY SUBUNIT 9"/>
    <property type="match status" value="1"/>
</dbReference>
<evidence type="ECO:0000259" key="5">
    <source>
        <dbReference type="SMART" id="SM00228"/>
    </source>
</evidence>
<reference evidence="6" key="1">
    <citation type="submission" date="2016-01" db="EMBL/GenBank/DDBJ databases">
        <title>Reference transcriptome for the parasite Schistocephalus solidus: insights into the molecular evolution of parasitism.</title>
        <authorList>
            <person name="Hebert F.O."/>
            <person name="Grambauer S."/>
            <person name="Barber I."/>
            <person name="Landry C.R."/>
            <person name="Aubin-Horth N."/>
        </authorList>
    </citation>
    <scope>NUCLEOTIDE SEQUENCE</scope>
</reference>
<dbReference type="Gene3D" id="2.30.42.10">
    <property type="match status" value="1"/>
</dbReference>
<feature type="domain" description="PDZ" evidence="5">
    <location>
        <begin position="128"/>
        <end position="202"/>
    </location>
</feature>
<proteinExistence type="predicted"/>
<sequence length="231" mass="24805">VLTSLVVCAYINMDTANLSMRFQELDRERKRIESEVAEFAEVLKSNQNVGMHGPLIDAGGFPRSDIDLVAVRTARNRIICLNTDHAAVMRELEAVSSRLLDSKQPGPSAPIPMDASNGSQLVAAPFRATLSFEPASNSTPFLLVDQVTPGSAAELAGIQVNDQLTRFGSVSADNFVNLSSIASVVKLTAAKSAIPITVLRLSEGQQTYYNLTLIKPSDTGSLGLHVVPLRK</sequence>
<name>A0A0X3P9Y3_SCHSO</name>
<dbReference type="InterPro" id="IPR040815">
    <property type="entry name" value="Nas2_N"/>
</dbReference>
<dbReference type="GO" id="GO:0070682">
    <property type="term" value="P:proteasome regulatory particle assembly"/>
    <property type="evidence" value="ECO:0007669"/>
    <property type="project" value="InterPro"/>
</dbReference>
<keyword evidence="6" id="KW-0647">Proteasome</keyword>